<sequence>MSMINLKYEAWFCQFAMHNERYTKYTMELRRRFPSLTEITYRRESVTGFQSGLGRNLGNRVMGISLMELGFMQKNEVEQVTYTPYPATKSQKSDYWVIMKSRPRILDVPLVHIPYQEDVDIVETSRIDIDVQEIGPLVH</sequence>
<keyword evidence="2" id="KW-1185">Reference proteome</keyword>
<dbReference type="Proteomes" id="UP001060085">
    <property type="component" value="Linkage Group LG03"/>
</dbReference>
<comment type="caution">
    <text evidence="1">The sequence shown here is derived from an EMBL/GenBank/DDBJ whole genome shotgun (WGS) entry which is preliminary data.</text>
</comment>
<accession>A0ACC0BGF2</accession>
<organism evidence="1 2">
    <name type="scientific">Catharanthus roseus</name>
    <name type="common">Madagascar periwinkle</name>
    <name type="synonym">Vinca rosea</name>
    <dbReference type="NCBI Taxonomy" id="4058"/>
    <lineage>
        <taxon>Eukaryota</taxon>
        <taxon>Viridiplantae</taxon>
        <taxon>Streptophyta</taxon>
        <taxon>Embryophyta</taxon>
        <taxon>Tracheophyta</taxon>
        <taxon>Spermatophyta</taxon>
        <taxon>Magnoliopsida</taxon>
        <taxon>eudicotyledons</taxon>
        <taxon>Gunneridae</taxon>
        <taxon>Pentapetalae</taxon>
        <taxon>asterids</taxon>
        <taxon>lamiids</taxon>
        <taxon>Gentianales</taxon>
        <taxon>Apocynaceae</taxon>
        <taxon>Rauvolfioideae</taxon>
        <taxon>Vinceae</taxon>
        <taxon>Catharanthinae</taxon>
        <taxon>Catharanthus</taxon>
    </lineage>
</organism>
<name>A0ACC0BGF2_CATRO</name>
<proteinExistence type="predicted"/>
<evidence type="ECO:0000313" key="1">
    <source>
        <dbReference type="EMBL" id="KAI5671668.1"/>
    </source>
</evidence>
<gene>
    <name evidence="1" type="ORF">M9H77_12032</name>
</gene>
<dbReference type="EMBL" id="CM044703">
    <property type="protein sequence ID" value="KAI5671668.1"/>
    <property type="molecule type" value="Genomic_DNA"/>
</dbReference>
<evidence type="ECO:0000313" key="2">
    <source>
        <dbReference type="Proteomes" id="UP001060085"/>
    </source>
</evidence>
<protein>
    <submittedName>
        <fullName evidence="1">Uncharacterized protein</fullName>
    </submittedName>
</protein>
<reference evidence="2" key="1">
    <citation type="journal article" date="2023" name="Nat. Plants">
        <title>Single-cell RNA sequencing provides a high-resolution roadmap for understanding the multicellular compartmentation of specialized metabolism.</title>
        <authorList>
            <person name="Sun S."/>
            <person name="Shen X."/>
            <person name="Li Y."/>
            <person name="Li Y."/>
            <person name="Wang S."/>
            <person name="Li R."/>
            <person name="Zhang H."/>
            <person name="Shen G."/>
            <person name="Guo B."/>
            <person name="Wei J."/>
            <person name="Xu J."/>
            <person name="St-Pierre B."/>
            <person name="Chen S."/>
            <person name="Sun C."/>
        </authorList>
    </citation>
    <scope>NUCLEOTIDE SEQUENCE [LARGE SCALE GENOMIC DNA]</scope>
</reference>